<name>U4T2K7_9GAMM</name>
<sequence length="60" mass="6973">MSQSCVIILCIHFIYDRLYFLEIKIIVIKKPYHDAKKILLLQKIVIKTAAVLFLGEKKPA</sequence>
<dbReference type="AlphaFoldDB" id="U4T2K7"/>
<reference evidence="1 2" key="1">
    <citation type="journal article" date="2013" name="Genome Announc.">
        <title>Draft Genome Sequence of Psychrobacter aquaticus Strain CMS 56T, Isolated from a Cyanobacterial Mat Sample Collected from Water Bodies in the McMurdo Dry Valley Region of Antarctica.</title>
        <authorList>
            <person name="Reddy G.S."/>
            <person name="Ara S."/>
            <person name="Singh A."/>
            <person name="Kumar Pinnaka A."/>
            <person name="Shivaji S."/>
        </authorList>
    </citation>
    <scope>NUCLEOTIDE SEQUENCE [LARGE SCALE GENOMIC DNA]</scope>
    <source>
        <strain evidence="1 2">CMS 56</strain>
    </source>
</reference>
<organism evidence="1 2">
    <name type="scientific">Psychrobacter aquaticus CMS 56</name>
    <dbReference type="NCBI Taxonomy" id="1354303"/>
    <lineage>
        <taxon>Bacteria</taxon>
        <taxon>Pseudomonadati</taxon>
        <taxon>Pseudomonadota</taxon>
        <taxon>Gammaproteobacteria</taxon>
        <taxon>Moraxellales</taxon>
        <taxon>Moraxellaceae</taxon>
        <taxon>Psychrobacter</taxon>
    </lineage>
</organism>
<dbReference type="Proteomes" id="UP000016761">
    <property type="component" value="Unassembled WGS sequence"/>
</dbReference>
<keyword evidence="2" id="KW-1185">Reference proteome</keyword>
<comment type="caution">
    <text evidence="1">The sequence shown here is derived from an EMBL/GenBank/DDBJ whole genome shotgun (WGS) entry which is preliminary data.</text>
</comment>
<gene>
    <name evidence="1" type="ORF">M917_2151</name>
</gene>
<dbReference type="EMBL" id="AUSW01000034">
    <property type="protein sequence ID" value="ERL54805.1"/>
    <property type="molecule type" value="Genomic_DNA"/>
</dbReference>
<protein>
    <submittedName>
        <fullName evidence="1">Uncharacterized protein</fullName>
    </submittedName>
</protein>
<proteinExistence type="predicted"/>
<evidence type="ECO:0000313" key="1">
    <source>
        <dbReference type="EMBL" id="ERL54805.1"/>
    </source>
</evidence>
<dbReference type="PATRIC" id="fig|1354303.4.peg.2117"/>
<accession>U4T2K7</accession>
<evidence type="ECO:0000313" key="2">
    <source>
        <dbReference type="Proteomes" id="UP000016761"/>
    </source>
</evidence>